<evidence type="ECO:0000256" key="12">
    <source>
        <dbReference type="ARBA" id="ARBA00023033"/>
    </source>
</evidence>
<keyword evidence="13" id="KW-0472">Membrane</keyword>
<dbReference type="InterPro" id="IPR002401">
    <property type="entry name" value="Cyt_P450_E_grp-I"/>
</dbReference>
<keyword evidence="11 14" id="KW-0408">Iron</keyword>
<evidence type="ECO:0000256" key="13">
    <source>
        <dbReference type="ARBA" id="ARBA00023136"/>
    </source>
</evidence>
<evidence type="ECO:0000256" key="9">
    <source>
        <dbReference type="ARBA" id="ARBA00022848"/>
    </source>
</evidence>
<evidence type="ECO:0000256" key="1">
    <source>
        <dbReference type="ARBA" id="ARBA00001971"/>
    </source>
</evidence>
<dbReference type="PRINTS" id="PR00463">
    <property type="entry name" value="EP450I"/>
</dbReference>
<dbReference type="AlphaFoldDB" id="A0A834J1L4"/>
<evidence type="ECO:0000313" key="16">
    <source>
        <dbReference type="EMBL" id="KAF7285237.1"/>
    </source>
</evidence>
<name>A0A834J1L4_RHYFE</name>
<comment type="similarity">
    <text evidence="5 15">Belongs to the cytochrome P450 family.</text>
</comment>
<feature type="binding site" description="axial binding residue" evidence="14">
    <location>
        <position position="421"/>
    </location>
    <ligand>
        <name>heme</name>
        <dbReference type="ChEBI" id="CHEBI:30413"/>
    </ligand>
    <ligandPart>
        <name>Fe</name>
        <dbReference type="ChEBI" id="CHEBI:18248"/>
    </ligandPart>
</feature>
<comment type="caution">
    <text evidence="16">The sequence shown here is derived from an EMBL/GenBank/DDBJ whole genome shotgun (WGS) entry which is preliminary data.</text>
</comment>
<evidence type="ECO:0008006" key="18">
    <source>
        <dbReference type="Google" id="ProtNLM"/>
    </source>
</evidence>
<keyword evidence="8" id="KW-0256">Endoplasmic reticulum</keyword>
<dbReference type="OrthoDB" id="1470350at2759"/>
<evidence type="ECO:0000256" key="8">
    <source>
        <dbReference type="ARBA" id="ARBA00022824"/>
    </source>
</evidence>
<dbReference type="PANTHER" id="PTHR24291">
    <property type="entry name" value="CYTOCHROME P450 FAMILY 4"/>
    <property type="match status" value="1"/>
</dbReference>
<dbReference type="Proteomes" id="UP000625711">
    <property type="component" value="Unassembled WGS sequence"/>
</dbReference>
<accession>A0A834J1L4</accession>
<keyword evidence="17" id="KW-1185">Reference proteome</keyword>
<dbReference type="GO" id="GO:0005789">
    <property type="term" value="C:endoplasmic reticulum membrane"/>
    <property type="evidence" value="ECO:0007669"/>
    <property type="project" value="UniProtKB-SubCell"/>
</dbReference>
<reference evidence="16" key="1">
    <citation type="submission" date="2020-08" db="EMBL/GenBank/DDBJ databases">
        <title>Genome sequencing and assembly of the red palm weevil Rhynchophorus ferrugineus.</title>
        <authorList>
            <person name="Dias G.B."/>
            <person name="Bergman C.M."/>
            <person name="Manee M."/>
        </authorList>
    </citation>
    <scope>NUCLEOTIDE SEQUENCE</scope>
    <source>
        <strain evidence="16">AA-2017</strain>
        <tissue evidence="16">Whole larva</tissue>
    </source>
</reference>
<gene>
    <name evidence="16" type="ORF">GWI33_011558</name>
</gene>
<keyword evidence="6 14" id="KW-0349">Heme</keyword>
<evidence type="ECO:0000256" key="7">
    <source>
        <dbReference type="ARBA" id="ARBA00022723"/>
    </source>
</evidence>
<evidence type="ECO:0000256" key="11">
    <source>
        <dbReference type="ARBA" id="ARBA00023004"/>
    </source>
</evidence>
<keyword evidence="10 15" id="KW-0560">Oxidoreductase</keyword>
<dbReference type="GO" id="GO:0020037">
    <property type="term" value="F:heme binding"/>
    <property type="evidence" value="ECO:0007669"/>
    <property type="project" value="InterPro"/>
</dbReference>
<dbReference type="PROSITE" id="PS00086">
    <property type="entry name" value="CYTOCHROME_P450"/>
    <property type="match status" value="1"/>
</dbReference>
<sequence length="475" mass="53900">MTYKLKFADGGSFLIGNLPQLTSSKEKLFKIVRKWNNSEHLKPMFVAQVGPYMALNIIDPDIIEAVISSNKNLQKSLLYTSLGPWLGQGLLTSTGNMWHTRRKILTPAFHFSILQGFISTFNEAADKVVRDIKSCGFRKPINVVPLVSEATLHGINCTSMGSKMERIEGGVEYQENLSRLSDSVAWRCLRPWLFNNIFYYFFTSKGQTENKLINSLHNFVDSVIKKRAAGFQVFNTEEETVSKSAYGKKKLAMLDLLLNDQLRNNSITNQGIRDEVNTFVFEGHDTTAANLSFTLMLLACHKDIQNEVFEEICHILGPDLDKEPTYADLQEMALMERCIKESLRLYPSVPLIGRVASEDIVTKAGIIPKGLSFHVHIYDVHRDPALWPDPEKFDPSRFLPENCRNRHPYSYIPFSAGPRNCIGQRFAMLEAKSILCKVIKNFILEPVDTPDSLVLVQELLLRSVNGVKVKFVPRY</sequence>
<organism evidence="16 17">
    <name type="scientific">Rhynchophorus ferrugineus</name>
    <name type="common">Red palm weevil</name>
    <name type="synonym">Curculio ferrugineus</name>
    <dbReference type="NCBI Taxonomy" id="354439"/>
    <lineage>
        <taxon>Eukaryota</taxon>
        <taxon>Metazoa</taxon>
        <taxon>Ecdysozoa</taxon>
        <taxon>Arthropoda</taxon>
        <taxon>Hexapoda</taxon>
        <taxon>Insecta</taxon>
        <taxon>Pterygota</taxon>
        <taxon>Neoptera</taxon>
        <taxon>Endopterygota</taxon>
        <taxon>Coleoptera</taxon>
        <taxon>Polyphaga</taxon>
        <taxon>Cucujiformia</taxon>
        <taxon>Curculionidae</taxon>
        <taxon>Dryophthorinae</taxon>
        <taxon>Rhynchophorus</taxon>
    </lineage>
</organism>
<evidence type="ECO:0000256" key="15">
    <source>
        <dbReference type="RuleBase" id="RU000461"/>
    </source>
</evidence>
<dbReference type="GO" id="GO:0004497">
    <property type="term" value="F:monooxygenase activity"/>
    <property type="evidence" value="ECO:0007669"/>
    <property type="project" value="UniProtKB-KW"/>
</dbReference>
<comment type="subcellular location">
    <subcellularLocation>
        <location evidence="4">Endoplasmic reticulum membrane</location>
        <topology evidence="4">Peripheral membrane protein</topology>
    </subcellularLocation>
    <subcellularLocation>
        <location evidence="3">Microsome membrane</location>
        <topology evidence="3">Peripheral membrane protein</topology>
    </subcellularLocation>
</comment>
<dbReference type="InterPro" id="IPR001128">
    <property type="entry name" value="Cyt_P450"/>
</dbReference>
<dbReference type="Pfam" id="PF00067">
    <property type="entry name" value="p450"/>
    <property type="match status" value="1"/>
</dbReference>
<keyword evidence="9" id="KW-0492">Microsome</keyword>
<keyword evidence="7 14" id="KW-0479">Metal-binding</keyword>
<proteinExistence type="inferred from homology"/>
<evidence type="ECO:0000313" key="17">
    <source>
        <dbReference type="Proteomes" id="UP000625711"/>
    </source>
</evidence>
<dbReference type="InterPro" id="IPR036396">
    <property type="entry name" value="Cyt_P450_sf"/>
</dbReference>
<dbReference type="InterPro" id="IPR050196">
    <property type="entry name" value="Cytochrome_P450_Monoox"/>
</dbReference>
<evidence type="ECO:0000256" key="6">
    <source>
        <dbReference type="ARBA" id="ARBA00022617"/>
    </source>
</evidence>
<dbReference type="InterPro" id="IPR017972">
    <property type="entry name" value="Cyt_P450_CS"/>
</dbReference>
<dbReference type="CDD" id="cd20628">
    <property type="entry name" value="CYP4"/>
    <property type="match status" value="1"/>
</dbReference>
<evidence type="ECO:0000256" key="5">
    <source>
        <dbReference type="ARBA" id="ARBA00010617"/>
    </source>
</evidence>
<dbReference type="PANTHER" id="PTHR24291:SF189">
    <property type="entry name" value="CYTOCHROME P450 4C3-RELATED"/>
    <property type="match status" value="1"/>
</dbReference>
<evidence type="ECO:0000256" key="10">
    <source>
        <dbReference type="ARBA" id="ARBA00023002"/>
    </source>
</evidence>
<dbReference type="GO" id="GO:0005506">
    <property type="term" value="F:iron ion binding"/>
    <property type="evidence" value="ECO:0007669"/>
    <property type="project" value="InterPro"/>
</dbReference>
<dbReference type="SUPFAM" id="SSF48264">
    <property type="entry name" value="Cytochrome P450"/>
    <property type="match status" value="1"/>
</dbReference>
<protein>
    <recommendedName>
        <fullName evidence="18">Cytochrome P450</fullName>
    </recommendedName>
</protein>
<evidence type="ECO:0000256" key="14">
    <source>
        <dbReference type="PIRSR" id="PIRSR602401-1"/>
    </source>
</evidence>
<dbReference type="GO" id="GO:0016705">
    <property type="term" value="F:oxidoreductase activity, acting on paired donors, with incorporation or reduction of molecular oxygen"/>
    <property type="evidence" value="ECO:0007669"/>
    <property type="project" value="InterPro"/>
</dbReference>
<keyword evidence="12 15" id="KW-0503">Monooxygenase</keyword>
<evidence type="ECO:0000256" key="4">
    <source>
        <dbReference type="ARBA" id="ARBA00004406"/>
    </source>
</evidence>
<evidence type="ECO:0000256" key="2">
    <source>
        <dbReference type="ARBA" id="ARBA00003690"/>
    </source>
</evidence>
<evidence type="ECO:0000256" key="3">
    <source>
        <dbReference type="ARBA" id="ARBA00004174"/>
    </source>
</evidence>
<dbReference type="Gene3D" id="1.10.630.10">
    <property type="entry name" value="Cytochrome P450"/>
    <property type="match status" value="1"/>
</dbReference>
<dbReference type="EMBL" id="JAACXV010000059">
    <property type="protein sequence ID" value="KAF7285237.1"/>
    <property type="molecule type" value="Genomic_DNA"/>
</dbReference>
<comment type="function">
    <text evidence="2">May be involved in the metabolism of insect hormones and in the breakdown of synthetic insecticides.</text>
</comment>
<comment type="cofactor">
    <cofactor evidence="1 14">
        <name>heme</name>
        <dbReference type="ChEBI" id="CHEBI:30413"/>
    </cofactor>
</comment>
<dbReference type="PRINTS" id="PR00385">
    <property type="entry name" value="P450"/>
</dbReference>